<organism evidence="2 3">
    <name type="scientific">Dioscorea zingiberensis</name>
    <dbReference type="NCBI Taxonomy" id="325984"/>
    <lineage>
        <taxon>Eukaryota</taxon>
        <taxon>Viridiplantae</taxon>
        <taxon>Streptophyta</taxon>
        <taxon>Embryophyta</taxon>
        <taxon>Tracheophyta</taxon>
        <taxon>Spermatophyta</taxon>
        <taxon>Magnoliopsida</taxon>
        <taxon>Liliopsida</taxon>
        <taxon>Dioscoreales</taxon>
        <taxon>Dioscoreaceae</taxon>
        <taxon>Dioscorea</taxon>
    </lineage>
</organism>
<proteinExistence type="predicted"/>
<protein>
    <submittedName>
        <fullName evidence="2">Uncharacterized protein</fullName>
    </submittedName>
</protein>
<dbReference type="Proteomes" id="UP001085076">
    <property type="component" value="Miscellaneous, Linkage group lg02"/>
</dbReference>
<dbReference type="PANTHER" id="PTHR31722:SF0">
    <property type="entry name" value="OS06G0675200 PROTEIN"/>
    <property type="match status" value="1"/>
</dbReference>
<feature type="compositionally biased region" description="Basic and acidic residues" evidence="1">
    <location>
        <begin position="220"/>
        <end position="236"/>
    </location>
</feature>
<name>A0A9D5CXI1_9LILI</name>
<feature type="compositionally biased region" description="Low complexity" evidence="1">
    <location>
        <begin position="201"/>
        <end position="218"/>
    </location>
</feature>
<evidence type="ECO:0000313" key="2">
    <source>
        <dbReference type="EMBL" id="KAJ0980759.1"/>
    </source>
</evidence>
<comment type="caution">
    <text evidence="2">The sequence shown here is derived from an EMBL/GenBank/DDBJ whole genome shotgun (WGS) entry which is preliminary data.</text>
</comment>
<reference evidence="2" key="2">
    <citation type="journal article" date="2022" name="Hortic Res">
        <title>The genome of Dioscorea zingiberensis sheds light on the biosynthesis, origin and evolution of the medicinally important diosgenin saponins.</title>
        <authorList>
            <person name="Li Y."/>
            <person name="Tan C."/>
            <person name="Li Z."/>
            <person name="Guo J."/>
            <person name="Li S."/>
            <person name="Chen X."/>
            <person name="Wang C."/>
            <person name="Dai X."/>
            <person name="Yang H."/>
            <person name="Song W."/>
            <person name="Hou L."/>
            <person name="Xu J."/>
            <person name="Tong Z."/>
            <person name="Xu A."/>
            <person name="Yuan X."/>
            <person name="Wang W."/>
            <person name="Yang Q."/>
            <person name="Chen L."/>
            <person name="Sun Z."/>
            <person name="Wang K."/>
            <person name="Pan B."/>
            <person name="Chen J."/>
            <person name="Bao Y."/>
            <person name="Liu F."/>
            <person name="Qi X."/>
            <person name="Gang D.R."/>
            <person name="Wen J."/>
            <person name="Li J."/>
        </authorList>
    </citation>
    <scope>NUCLEOTIDE SEQUENCE</scope>
    <source>
        <strain evidence="2">Dzin_1.0</strain>
    </source>
</reference>
<evidence type="ECO:0000256" key="1">
    <source>
        <dbReference type="SAM" id="MobiDB-lite"/>
    </source>
</evidence>
<feature type="region of interest" description="Disordered" evidence="1">
    <location>
        <begin position="93"/>
        <end position="116"/>
    </location>
</feature>
<feature type="region of interest" description="Disordered" evidence="1">
    <location>
        <begin position="142"/>
        <end position="287"/>
    </location>
</feature>
<dbReference type="EMBL" id="JAGGNH010000002">
    <property type="protein sequence ID" value="KAJ0980759.1"/>
    <property type="molecule type" value="Genomic_DNA"/>
</dbReference>
<dbReference type="OrthoDB" id="689767at2759"/>
<accession>A0A9D5CXI1</accession>
<reference evidence="2" key="1">
    <citation type="submission" date="2021-03" db="EMBL/GenBank/DDBJ databases">
        <authorList>
            <person name="Li Z."/>
            <person name="Yang C."/>
        </authorList>
    </citation>
    <scope>NUCLEOTIDE SEQUENCE</scope>
    <source>
        <strain evidence="2">Dzin_1.0</strain>
        <tissue evidence="2">Leaf</tissue>
    </source>
</reference>
<dbReference type="PANTHER" id="PTHR31722">
    <property type="entry name" value="OS06G0675200 PROTEIN"/>
    <property type="match status" value="1"/>
</dbReference>
<keyword evidence="3" id="KW-1185">Reference proteome</keyword>
<feature type="region of interest" description="Disordered" evidence="1">
    <location>
        <begin position="34"/>
        <end position="57"/>
    </location>
</feature>
<dbReference type="AlphaFoldDB" id="A0A9D5CXI1"/>
<feature type="compositionally biased region" description="Basic and acidic residues" evidence="1">
    <location>
        <begin position="35"/>
        <end position="44"/>
    </location>
</feature>
<sequence length="377" mass="40440">MASAVVNNVCVSPEGFLDCPPAFGWLSPRMSFSRDLSDDSKNPEKPPSGPESSDLEASPKDLADFEFLLHDPVAMLPADELFSDGKLVPLQLASSRPSPSAAEVLPPESATTTPRRTEIAVSEAYVLSPKAPRCSSRWRELLGLKKLQSPKPELEKRSSSPPTKNPNPNPRSLKRLLNRNLRSSAMDPSMSLPLLRDSDSESVSLSSSRLSLSSSSSSGPDHDELPRLSLDSEKPGHAPISLNRNPPRVRVSKPKPNPTPAARSGRSATRRTESAAPPPSADSPRMNASGRVVFQGLERSSSSPGSFNGGPKVKLRGMERSYSANVVRVSPVLNVPVCSLRGSYSRSASVFGFGHLFSKDRDGSATRNPPAAVFKKA</sequence>
<gene>
    <name evidence="2" type="ORF">J5N97_009014</name>
</gene>
<evidence type="ECO:0000313" key="3">
    <source>
        <dbReference type="Proteomes" id="UP001085076"/>
    </source>
</evidence>